<comment type="caution">
    <text evidence="2">The sequence shown here is derived from an EMBL/GenBank/DDBJ whole genome shotgun (WGS) entry which is preliminary data.</text>
</comment>
<dbReference type="EMBL" id="PTIX01000004">
    <property type="protein sequence ID" value="PPK68763.1"/>
    <property type="molecule type" value="Genomic_DNA"/>
</dbReference>
<sequence>MDNFRQPNGPIGHAEHMTESESVLPHGDRLPDRPRVRPGVAVLHRRAGEVQFGLDPRRALLIGDLPAPVVAVAVDLTGGRTTAELLAGLGPPDRSALRELLGELTARGVVEDAAAPAPAVASRLLADDALAAWRPVAPLPADRRDAGVEVRGDGRLAVAVACLLAQAGVGHVTVRASGVVTAAEVGAELRTDDVGRARRAAAHDAVRRADPSVNTRGFTNVRPDLVLLTDALVPDPVVVAGLAERGLPHLCVSSRDGEGLVGPLVVPGLSCCVRCLDHHRARADPCWPLVAAQLAGRSQPADLATAHVTAGVAAAQALRAVAWLRDPWTPPPSTWNATVAVDAFAATLRRTAWEPHPECVCRAATRPTYRHLLPGARRQQPTTGSRRPPGRSTAESSPKLIDRGDIGR</sequence>
<dbReference type="AlphaFoldDB" id="A0A2S6GU98"/>
<feature type="region of interest" description="Disordered" evidence="1">
    <location>
        <begin position="1"/>
        <end position="35"/>
    </location>
</feature>
<keyword evidence="3" id="KW-1185">Reference proteome</keyword>
<name>A0A2S6GU98_9PSEU</name>
<protein>
    <submittedName>
        <fullName evidence="2">Bacteriocin biosynthesis cyclodehydratase domain-containing protein</fullName>
    </submittedName>
</protein>
<dbReference type="InterPro" id="IPR022291">
    <property type="entry name" value="Bacteriocin_synth_cyclodeHase"/>
</dbReference>
<evidence type="ECO:0000313" key="3">
    <source>
        <dbReference type="Proteomes" id="UP000239203"/>
    </source>
</evidence>
<evidence type="ECO:0000256" key="1">
    <source>
        <dbReference type="SAM" id="MobiDB-lite"/>
    </source>
</evidence>
<dbReference type="GO" id="GO:0008641">
    <property type="term" value="F:ubiquitin-like modifier activating enzyme activity"/>
    <property type="evidence" value="ECO:0007669"/>
    <property type="project" value="InterPro"/>
</dbReference>
<dbReference type="Gene3D" id="3.40.50.720">
    <property type="entry name" value="NAD(P)-binding Rossmann-like Domain"/>
    <property type="match status" value="1"/>
</dbReference>
<feature type="region of interest" description="Disordered" evidence="1">
    <location>
        <begin position="371"/>
        <end position="408"/>
    </location>
</feature>
<gene>
    <name evidence="2" type="ORF">CLV40_1043</name>
</gene>
<organism evidence="2 3">
    <name type="scientific">Actinokineospora auranticolor</name>
    <dbReference type="NCBI Taxonomy" id="155976"/>
    <lineage>
        <taxon>Bacteria</taxon>
        <taxon>Bacillati</taxon>
        <taxon>Actinomycetota</taxon>
        <taxon>Actinomycetes</taxon>
        <taxon>Pseudonocardiales</taxon>
        <taxon>Pseudonocardiaceae</taxon>
        <taxon>Actinokineospora</taxon>
    </lineage>
</organism>
<accession>A0A2S6GU98</accession>
<dbReference type="InterPro" id="IPR035985">
    <property type="entry name" value="Ubiquitin-activating_enz"/>
</dbReference>
<dbReference type="SUPFAM" id="SSF69572">
    <property type="entry name" value="Activating enzymes of the ubiquitin-like proteins"/>
    <property type="match status" value="1"/>
</dbReference>
<dbReference type="NCBIfam" id="TIGR03882">
    <property type="entry name" value="cyclo_dehyd_2"/>
    <property type="match status" value="1"/>
</dbReference>
<reference evidence="2 3" key="1">
    <citation type="submission" date="2018-02" db="EMBL/GenBank/DDBJ databases">
        <title>Genomic Encyclopedia of Archaeal and Bacterial Type Strains, Phase II (KMG-II): from individual species to whole genera.</title>
        <authorList>
            <person name="Goeker M."/>
        </authorList>
    </citation>
    <scope>NUCLEOTIDE SEQUENCE [LARGE SCALE GENOMIC DNA]</scope>
    <source>
        <strain evidence="2 3">YU 961-1</strain>
    </source>
</reference>
<dbReference type="Proteomes" id="UP000239203">
    <property type="component" value="Unassembled WGS sequence"/>
</dbReference>
<evidence type="ECO:0000313" key="2">
    <source>
        <dbReference type="EMBL" id="PPK68763.1"/>
    </source>
</evidence>
<proteinExistence type="predicted"/>
<feature type="compositionally biased region" description="Basic and acidic residues" evidence="1">
    <location>
        <begin position="26"/>
        <end position="35"/>
    </location>
</feature>